<evidence type="ECO:0000256" key="10">
    <source>
        <dbReference type="RuleBase" id="RU362071"/>
    </source>
</evidence>
<keyword evidence="6 10" id="KW-1133">Transmembrane helix</keyword>
<proteinExistence type="inferred from homology"/>
<keyword evidence="12" id="KW-1185">Reference proteome</keyword>
<keyword evidence="11" id="KW-0966">Cell projection</keyword>
<protein>
    <recommendedName>
        <fullName evidence="3 9">Flagellar biosynthetic protein FliR</fullName>
    </recommendedName>
</protein>
<dbReference type="Proteomes" id="UP000242310">
    <property type="component" value="Unassembled WGS sequence"/>
</dbReference>
<dbReference type="EMBL" id="PYAV01000001">
    <property type="protein sequence ID" value="PSL51205.1"/>
    <property type="molecule type" value="Genomic_DNA"/>
</dbReference>
<feature type="transmembrane region" description="Helical" evidence="10">
    <location>
        <begin position="211"/>
        <end position="231"/>
    </location>
</feature>
<feature type="transmembrane region" description="Helical" evidence="10">
    <location>
        <begin position="177"/>
        <end position="199"/>
    </location>
</feature>
<dbReference type="AlphaFoldDB" id="A0A2P8HYF1"/>
<dbReference type="InterPro" id="IPR006303">
    <property type="entry name" value="FliR"/>
</dbReference>
<dbReference type="PANTHER" id="PTHR30065">
    <property type="entry name" value="FLAGELLAR BIOSYNTHETIC PROTEIN FLIR"/>
    <property type="match status" value="1"/>
</dbReference>
<evidence type="ECO:0000256" key="8">
    <source>
        <dbReference type="ARBA" id="ARBA00023143"/>
    </source>
</evidence>
<comment type="similarity">
    <text evidence="2 10">Belongs to the FliR/MopE/SpaR family.</text>
</comment>
<dbReference type="GO" id="GO:0006605">
    <property type="term" value="P:protein targeting"/>
    <property type="evidence" value="ECO:0007669"/>
    <property type="project" value="UniProtKB-UniRule"/>
</dbReference>
<evidence type="ECO:0000256" key="4">
    <source>
        <dbReference type="ARBA" id="ARBA00022475"/>
    </source>
</evidence>
<evidence type="ECO:0000256" key="5">
    <source>
        <dbReference type="ARBA" id="ARBA00022692"/>
    </source>
</evidence>
<evidence type="ECO:0000313" key="12">
    <source>
        <dbReference type="Proteomes" id="UP000242310"/>
    </source>
</evidence>
<evidence type="ECO:0000256" key="2">
    <source>
        <dbReference type="ARBA" id="ARBA00009772"/>
    </source>
</evidence>
<keyword evidence="8 10" id="KW-0975">Bacterial flagellum</keyword>
<evidence type="ECO:0000256" key="1">
    <source>
        <dbReference type="ARBA" id="ARBA00002578"/>
    </source>
</evidence>
<dbReference type="PANTHER" id="PTHR30065:SF1">
    <property type="entry name" value="SURFACE PRESENTATION OF ANTIGENS PROTEIN SPAR"/>
    <property type="match status" value="1"/>
</dbReference>
<evidence type="ECO:0000256" key="6">
    <source>
        <dbReference type="ARBA" id="ARBA00022989"/>
    </source>
</evidence>
<dbReference type="RefSeq" id="WP_106587287.1">
    <property type="nucleotide sequence ID" value="NZ_PYAV01000001.1"/>
</dbReference>
<keyword evidence="5 10" id="KW-0812">Transmembrane</keyword>
<comment type="function">
    <text evidence="1 10">Role in flagellar biosynthesis.</text>
</comment>
<name>A0A2P8HYF1_9BACI</name>
<dbReference type="OrthoDB" id="9807748at2"/>
<dbReference type="PRINTS" id="PR00953">
    <property type="entry name" value="TYPE3IMRPROT"/>
</dbReference>
<reference evidence="11 12" key="1">
    <citation type="submission" date="2018-03" db="EMBL/GenBank/DDBJ databases">
        <title>Genomic Encyclopedia of Type Strains, Phase III (KMG-III): the genomes of soil and plant-associated and newly described type strains.</title>
        <authorList>
            <person name="Whitman W."/>
        </authorList>
    </citation>
    <scope>NUCLEOTIDE SEQUENCE [LARGE SCALE GENOMIC DNA]</scope>
    <source>
        <strain evidence="11 12">CGMCC 1.07653</strain>
    </source>
</reference>
<evidence type="ECO:0000256" key="7">
    <source>
        <dbReference type="ARBA" id="ARBA00023136"/>
    </source>
</evidence>
<comment type="caution">
    <text evidence="11">The sequence shown here is derived from an EMBL/GenBank/DDBJ whole genome shotgun (WGS) entry which is preliminary data.</text>
</comment>
<evidence type="ECO:0000256" key="9">
    <source>
        <dbReference type="NCBIfam" id="TIGR01400"/>
    </source>
</evidence>
<gene>
    <name evidence="11" type="ORF">B0H94_101115</name>
</gene>
<dbReference type="NCBIfam" id="TIGR01400">
    <property type="entry name" value="fliR"/>
    <property type="match status" value="1"/>
</dbReference>
<evidence type="ECO:0000313" key="11">
    <source>
        <dbReference type="EMBL" id="PSL51205.1"/>
    </source>
</evidence>
<keyword evidence="4 10" id="KW-1003">Cell membrane</keyword>
<comment type="subcellular location">
    <subcellularLocation>
        <location evidence="10">Cell membrane</location>
        <topology evidence="10">Multi-pass membrane protein</topology>
    </subcellularLocation>
    <subcellularLocation>
        <location evidence="10">Bacterial flagellum basal body</location>
    </subcellularLocation>
</comment>
<organism evidence="11 12">
    <name type="scientific">Salsuginibacillus halophilus</name>
    <dbReference type="NCBI Taxonomy" id="517424"/>
    <lineage>
        <taxon>Bacteria</taxon>
        <taxon>Bacillati</taxon>
        <taxon>Bacillota</taxon>
        <taxon>Bacilli</taxon>
        <taxon>Bacillales</taxon>
        <taxon>Bacillaceae</taxon>
        <taxon>Salsuginibacillus</taxon>
    </lineage>
</organism>
<keyword evidence="11" id="KW-0282">Flagellum</keyword>
<sequence>MDLEWLNYLPAWFLIFFRVLAFFMTLPLFSYGTIPNMVKIGLGAYMAWVMFFIVDPEPVPFDAMYPLFVMKEVMLGLFVGIAANMIVSAVQTAGAFIDYKMGFLVANVIDPQTGAQTPLTGGFLNAFAVLLLFAIDGHHLMIEGIFYSYEYVPLDQMFLPFSDGGITYFVVETFSTVFYIAFQIAFPIVGILFLVDVALGMMSRAVPQMNVFVVGLPVKIFLGLPIMMLMMPGFLETISELAVRIGETMVSLLQLFGGA</sequence>
<dbReference type="GO" id="GO:0009425">
    <property type="term" value="C:bacterial-type flagellum basal body"/>
    <property type="evidence" value="ECO:0007669"/>
    <property type="project" value="UniProtKB-SubCell"/>
</dbReference>
<feature type="transmembrane region" description="Helical" evidence="10">
    <location>
        <begin position="118"/>
        <end position="135"/>
    </location>
</feature>
<dbReference type="InterPro" id="IPR002010">
    <property type="entry name" value="T3SS_IM_R"/>
</dbReference>
<feature type="transmembrane region" description="Helical" evidence="10">
    <location>
        <begin position="12"/>
        <end position="29"/>
    </location>
</feature>
<feature type="transmembrane region" description="Helical" evidence="10">
    <location>
        <begin position="36"/>
        <end position="54"/>
    </location>
</feature>
<dbReference type="GO" id="GO:0005886">
    <property type="term" value="C:plasma membrane"/>
    <property type="evidence" value="ECO:0007669"/>
    <property type="project" value="UniProtKB-SubCell"/>
</dbReference>
<dbReference type="Pfam" id="PF01311">
    <property type="entry name" value="Bac_export_1"/>
    <property type="match status" value="1"/>
</dbReference>
<keyword evidence="7 10" id="KW-0472">Membrane</keyword>
<accession>A0A2P8HYF1</accession>
<evidence type="ECO:0000256" key="3">
    <source>
        <dbReference type="ARBA" id="ARBA00021717"/>
    </source>
</evidence>
<feature type="transmembrane region" description="Helical" evidence="10">
    <location>
        <begin position="74"/>
        <end position="97"/>
    </location>
</feature>
<keyword evidence="11" id="KW-0969">Cilium</keyword>
<dbReference type="GO" id="GO:0044780">
    <property type="term" value="P:bacterial-type flagellum assembly"/>
    <property type="evidence" value="ECO:0007669"/>
    <property type="project" value="UniProtKB-UniRule"/>
</dbReference>